<proteinExistence type="predicted"/>
<feature type="region of interest" description="Disordered" evidence="1">
    <location>
        <begin position="1"/>
        <end position="71"/>
    </location>
</feature>
<keyword evidence="2" id="KW-0472">Membrane</keyword>
<keyword evidence="4" id="KW-1185">Reference proteome</keyword>
<sequence length="220" mass="23598">MPTRRGAASLVSVDPSKPNDPRVDYGQPIPRPRKAGDDEVLEGEIIDRGVPIGRPSPSTPPPPPPKKKPAATRRTILWTLLGIAAFICLGGIAATYVFYRKAAEPDRGSPTVTLVQYVEAKFNSRDAIHAADFECSSPHLQAIDQAINAIRALEVKYNIAISVSVSDLQPAVRGATADVSAHLNVAIPESSGVDSVQVQKWSFHFVNDGGWRICGADRLG</sequence>
<feature type="transmembrane region" description="Helical" evidence="2">
    <location>
        <begin position="76"/>
        <end position="99"/>
    </location>
</feature>
<protein>
    <submittedName>
        <fullName evidence="3">Uncharacterized protein</fullName>
    </submittedName>
</protein>
<accession>A0ABP8D4S2</accession>
<evidence type="ECO:0000313" key="4">
    <source>
        <dbReference type="Proteomes" id="UP001500620"/>
    </source>
</evidence>
<evidence type="ECO:0000313" key="3">
    <source>
        <dbReference type="EMBL" id="GAA4246841.1"/>
    </source>
</evidence>
<organism evidence="3 4">
    <name type="scientific">Dactylosporangium darangshiense</name>
    <dbReference type="NCBI Taxonomy" id="579108"/>
    <lineage>
        <taxon>Bacteria</taxon>
        <taxon>Bacillati</taxon>
        <taxon>Actinomycetota</taxon>
        <taxon>Actinomycetes</taxon>
        <taxon>Micromonosporales</taxon>
        <taxon>Micromonosporaceae</taxon>
        <taxon>Dactylosporangium</taxon>
    </lineage>
</organism>
<dbReference type="EMBL" id="BAABAT010000004">
    <property type="protein sequence ID" value="GAA4246841.1"/>
    <property type="molecule type" value="Genomic_DNA"/>
</dbReference>
<dbReference type="Proteomes" id="UP001500620">
    <property type="component" value="Unassembled WGS sequence"/>
</dbReference>
<evidence type="ECO:0000256" key="2">
    <source>
        <dbReference type="SAM" id="Phobius"/>
    </source>
</evidence>
<keyword evidence="2" id="KW-1133">Transmembrane helix</keyword>
<evidence type="ECO:0000256" key="1">
    <source>
        <dbReference type="SAM" id="MobiDB-lite"/>
    </source>
</evidence>
<keyword evidence="2" id="KW-0812">Transmembrane</keyword>
<gene>
    <name evidence="3" type="ORF">GCM10022255_020270</name>
</gene>
<comment type="caution">
    <text evidence="3">The sequence shown here is derived from an EMBL/GenBank/DDBJ whole genome shotgun (WGS) entry which is preliminary data.</text>
</comment>
<reference evidence="4" key="1">
    <citation type="journal article" date="2019" name="Int. J. Syst. Evol. Microbiol.">
        <title>The Global Catalogue of Microorganisms (GCM) 10K type strain sequencing project: providing services to taxonomists for standard genome sequencing and annotation.</title>
        <authorList>
            <consortium name="The Broad Institute Genomics Platform"/>
            <consortium name="The Broad Institute Genome Sequencing Center for Infectious Disease"/>
            <person name="Wu L."/>
            <person name="Ma J."/>
        </authorList>
    </citation>
    <scope>NUCLEOTIDE SEQUENCE [LARGE SCALE GENOMIC DNA]</scope>
    <source>
        <strain evidence="4">JCM 17441</strain>
    </source>
</reference>
<name>A0ABP8D4S2_9ACTN</name>